<reference evidence="5 6" key="1">
    <citation type="submission" date="2019-07" db="EMBL/GenBank/DDBJ databases">
        <title>Cryptosporangium phraense sp. nov., isolated from plant litter.</title>
        <authorList>
            <person name="Suriyachadkun C."/>
        </authorList>
    </citation>
    <scope>NUCLEOTIDE SEQUENCE [LARGE SCALE GENOMIC DNA]</scope>
    <source>
        <strain evidence="5 6">A-T 5661</strain>
    </source>
</reference>
<dbReference type="CDD" id="cd00090">
    <property type="entry name" value="HTH_ARSR"/>
    <property type="match status" value="1"/>
</dbReference>
<evidence type="ECO:0000256" key="1">
    <source>
        <dbReference type="ARBA" id="ARBA00023015"/>
    </source>
</evidence>
<keyword evidence="3" id="KW-0804">Transcription</keyword>
<evidence type="ECO:0000313" key="5">
    <source>
        <dbReference type="EMBL" id="TQS41322.1"/>
    </source>
</evidence>
<dbReference type="InterPro" id="IPR011991">
    <property type="entry name" value="ArsR-like_HTH"/>
</dbReference>
<dbReference type="InParanoid" id="A0A545AJ21"/>
<dbReference type="PANTHER" id="PTHR33154:SF12">
    <property type="entry name" value="TRANSCRIPTIONAL REGULATORY PROTEIN"/>
    <property type="match status" value="1"/>
</dbReference>
<evidence type="ECO:0000259" key="4">
    <source>
        <dbReference type="PROSITE" id="PS50987"/>
    </source>
</evidence>
<sequence length="102" mass="11524">MPERELPHPSTEEFVLTDVLFALSDPNRLTIVRQLAEGPMETASCQTLGGEMPKSTRSHYLKTLREAGIIRNVAHGRERMVSLRREDLDHRFPGLLTSVLEA</sequence>
<keyword evidence="2" id="KW-0238">DNA-binding</keyword>
<dbReference type="AlphaFoldDB" id="A0A545AJ21"/>
<keyword evidence="6" id="KW-1185">Reference proteome</keyword>
<dbReference type="RefSeq" id="WP_142708193.1">
    <property type="nucleotide sequence ID" value="NZ_VIRS01000027.1"/>
</dbReference>
<dbReference type="InterPro" id="IPR036390">
    <property type="entry name" value="WH_DNA-bd_sf"/>
</dbReference>
<comment type="caution">
    <text evidence="5">The sequence shown here is derived from an EMBL/GenBank/DDBJ whole genome shotgun (WGS) entry which is preliminary data.</text>
</comment>
<accession>A0A545AJ21</accession>
<evidence type="ECO:0000313" key="6">
    <source>
        <dbReference type="Proteomes" id="UP000317982"/>
    </source>
</evidence>
<dbReference type="InterPro" id="IPR051081">
    <property type="entry name" value="HTH_MetalResp_TranReg"/>
</dbReference>
<dbReference type="Gene3D" id="1.10.10.10">
    <property type="entry name" value="Winged helix-like DNA-binding domain superfamily/Winged helix DNA-binding domain"/>
    <property type="match status" value="1"/>
</dbReference>
<dbReference type="SMART" id="SM00418">
    <property type="entry name" value="HTH_ARSR"/>
    <property type="match status" value="1"/>
</dbReference>
<dbReference type="InterPro" id="IPR001845">
    <property type="entry name" value="HTH_ArsR_DNA-bd_dom"/>
</dbReference>
<dbReference type="EMBL" id="VIRS01000027">
    <property type="protein sequence ID" value="TQS41322.1"/>
    <property type="molecule type" value="Genomic_DNA"/>
</dbReference>
<dbReference type="GO" id="GO:0003677">
    <property type="term" value="F:DNA binding"/>
    <property type="evidence" value="ECO:0007669"/>
    <property type="project" value="UniProtKB-KW"/>
</dbReference>
<feature type="domain" description="HTH arsR-type" evidence="4">
    <location>
        <begin position="8"/>
        <end position="102"/>
    </location>
</feature>
<dbReference type="PROSITE" id="PS50987">
    <property type="entry name" value="HTH_ARSR_2"/>
    <property type="match status" value="1"/>
</dbReference>
<dbReference type="SUPFAM" id="SSF46785">
    <property type="entry name" value="Winged helix' DNA-binding domain"/>
    <property type="match status" value="1"/>
</dbReference>
<name>A0A545AJ21_9ACTN</name>
<gene>
    <name evidence="5" type="ORF">FL583_29860</name>
</gene>
<dbReference type="GO" id="GO:0003700">
    <property type="term" value="F:DNA-binding transcription factor activity"/>
    <property type="evidence" value="ECO:0007669"/>
    <property type="project" value="InterPro"/>
</dbReference>
<keyword evidence="1" id="KW-0805">Transcription regulation</keyword>
<dbReference type="InterPro" id="IPR036388">
    <property type="entry name" value="WH-like_DNA-bd_sf"/>
</dbReference>
<protein>
    <submittedName>
        <fullName evidence="5">Helix-turn-helix transcriptional regulator</fullName>
    </submittedName>
</protein>
<evidence type="ECO:0000256" key="2">
    <source>
        <dbReference type="ARBA" id="ARBA00023125"/>
    </source>
</evidence>
<organism evidence="5 6">
    <name type="scientific">Cryptosporangium phraense</name>
    <dbReference type="NCBI Taxonomy" id="2593070"/>
    <lineage>
        <taxon>Bacteria</taxon>
        <taxon>Bacillati</taxon>
        <taxon>Actinomycetota</taxon>
        <taxon>Actinomycetes</taxon>
        <taxon>Cryptosporangiales</taxon>
        <taxon>Cryptosporangiaceae</taxon>
        <taxon>Cryptosporangium</taxon>
    </lineage>
</organism>
<dbReference type="Pfam" id="PF01022">
    <property type="entry name" value="HTH_5"/>
    <property type="match status" value="1"/>
</dbReference>
<dbReference type="Proteomes" id="UP000317982">
    <property type="component" value="Unassembled WGS sequence"/>
</dbReference>
<dbReference type="OrthoDB" id="4471357at2"/>
<evidence type="ECO:0000256" key="3">
    <source>
        <dbReference type="ARBA" id="ARBA00023163"/>
    </source>
</evidence>
<proteinExistence type="predicted"/>
<dbReference type="PANTHER" id="PTHR33154">
    <property type="entry name" value="TRANSCRIPTIONAL REGULATOR, ARSR FAMILY"/>
    <property type="match status" value="1"/>
</dbReference>
<dbReference type="PRINTS" id="PR00778">
    <property type="entry name" value="HTHARSR"/>
</dbReference>